<gene>
    <name evidence="1" type="ORF">BJ085DRAFT_3388</name>
</gene>
<reference evidence="2" key="1">
    <citation type="journal article" date="2018" name="Nat. Microbiol.">
        <title>Leveraging single-cell genomics to expand the fungal tree of life.</title>
        <authorList>
            <person name="Ahrendt S.R."/>
            <person name="Quandt C.A."/>
            <person name="Ciobanu D."/>
            <person name="Clum A."/>
            <person name="Salamov A."/>
            <person name="Andreopoulos B."/>
            <person name="Cheng J.F."/>
            <person name="Woyke T."/>
            <person name="Pelin A."/>
            <person name="Henrissat B."/>
            <person name="Reynolds N.K."/>
            <person name="Benny G.L."/>
            <person name="Smith M.E."/>
            <person name="James T.Y."/>
            <person name="Grigoriev I.V."/>
        </authorList>
    </citation>
    <scope>NUCLEOTIDE SEQUENCE [LARGE SCALE GENOMIC DNA]</scope>
    <source>
        <strain evidence="2">RSA 468</strain>
    </source>
</reference>
<dbReference type="Pfam" id="PF08624">
    <property type="entry name" value="CRC_subunit"/>
    <property type="match status" value="1"/>
</dbReference>
<proteinExistence type="predicted"/>
<protein>
    <submittedName>
        <fullName evidence="1">Chromatin-remodelling complex, RSC SWI/SNF subunit Rsc7/Swp82</fullName>
    </submittedName>
</protein>
<sequence>DPQGETKITALGELLGGRRFRFSAFQLPTRHPGRFYALSMDVVRFSSARDTYILFQKNPQMVRLILTDEEKFRLIDEGVVPKNFRSRTIPFITARSAFIRYGHSLIEKGKPVVDDYYEAE</sequence>
<dbReference type="STRING" id="215637.A0A4P9ZRM8"/>
<name>A0A4P9ZRM8_9FUNG</name>
<dbReference type="EMBL" id="ML002717">
    <property type="protein sequence ID" value="RKP36113.1"/>
    <property type="molecule type" value="Genomic_DNA"/>
</dbReference>
<organism evidence="1 2">
    <name type="scientific">Dimargaris cristalligena</name>
    <dbReference type="NCBI Taxonomy" id="215637"/>
    <lineage>
        <taxon>Eukaryota</taxon>
        <taxon>Fungi</taxon>
        <taxon>Fungi incertae sedis</taxon>
        <taxon>Zoopagomycota</taxon>
        <taxon>Kickxellomycotina</taxon>
        <taxon>Dimargaritomycetes</taxon>
        <taxon>Dimargaritales</taxon>
        <taxon>Dimargaritaceae</taxon>
        <taxon>Dimargaris</taxon>
    </lineage>
</organism>
<keyword evidence="2" id="KW-1185">Reference proteome</keyword>
<accession>A0A4P9ZRM8</accession>
<feature type="non-terminal residue" evidence="1">
    <location>
        <position position="1"/>
    </location>
</feature>
<dbReference type="AlphaFoldDB" id="A0A4P9ZRM8"/>
<dbReference type="Proteomes" id="UP000268162">
    <property type="component" value="Unassembled WGS sequence"/>
</dbReference>
<dbReference type="InterPro" id="IPR013933">
    <property type="entry name" value="CRC_Rsc7/Swp82"/>
</dbReference>
<feature type="non-terminal residue" evidence="1">
    <location>
        <position position="120"/>
    </location>
</feature>
<evidence type="ECO:0000313" key="1">
    <source>
        <dbReference type="EMBL" id="RKP36113.1"/>
    </source>
</evidence>
<evidence type="ECO:0000313" key="2">
    <source>
        <dbReference type="Proteomes" id="UP000268162"/>
    </source>
</evidence>